<accession>A0A645IR90</accession>
<evidence type="ECO:0000256" key="3">
    <source>
        <dbReference type="ARBA" id="ARBA00022777"/>
    </source>
</evidence>
<dbReference type="EMBL" id="VSSQ01121480">
    <property type="protein sequence ID" value="MPN53878.1"/>
    <property type="molecule type" value="Genomic_DNA"/>
</dbReference>
<dbReference type="GO" id="GO:0006083">
    <property type="term" value="P:acetate metabolic process"/>
    <property type="evidence" value="ECO:0007669"/>
    <property type="project" value="TreeGrafter"/>
</dbReference>
<dbReference type="GO" id="GO:0005524">
    <property type="term" value="F:ATP binding"/>
    <property type="evidence" value="ECO:0007669"/>
    <property type="project" value="UniProtKB-KW"/>
</dbReference>
<comment type="caution">
    <text evidence="5">The sequence shown here is derived from an EMBL/GenBank/DDBJ whole genome shotgun (WGS) entry which is preliminary data.</text>
</comment>
<dbReference type="InterPro" id="IPR000890">
    <property type="entry name" value="Aliphatic_acid_kin_short-chain"/>
</dbReference>
<keyword evidence="1 5" id="KW-0808">Transferase</keyword>
<dbReference type="GO" id="GO:0008776">
    <property type="term" value="F:acetate kinase activity"/>
    <property type="evidence" value="ECO:0007669"/>
    <property type="project" value="UniProtKB-EC"/>
</dbReference>
<proteinExistence type="predicted"/>
<protein>
    <submittedName>
        <fullName evidence="5">Acetate kinase</fullName>
        <ecNumber evidence="5">2.7.2.1</ecNumber>
    </submittedName>
</protein>
<dbReference type="PANTHER" id="PTHR21060">
    <property type="entry name" value="ACETATE KINASE"/>
    <property type="match status" value="1"/>
</dbReference>
<dbReference type="PRINTS" id="PR00471">
    <property type="entry name" value="ACETATEKNASE"/>
</dbReference>
<dbReference type="SUPFAM" id="SSF53067">
    <property type="entry name" value="Actin-like ATPase domain"/>
    <property type="match status" value="1"/>
</dbReference>
<keyword evidence="2" id="KW-0547">Nucleotide-binding</keyword>
<keyword evidence="4" id="KW-0067">ATP-binding</keyword>
<name>A0A645IR90_9ZZZZ</name>
<keyword evidence="3 5" id="KW-0418">Kinase</keyword>
<dbReference type="AlphaFoldDB" id="A0A645IR90"/>
<dbReference type="Gene3D" id="3.30.420.40">
    <property type="match status" value="1"/>
</dbReference>
<evidence type="ECO:0000256" key="1">
    <source>
        <dbReference type="ARBA" id="ARBA00022679"/>
    </source>
</evidence>
<evidence type="ECO:0000256" key="2">
    <source>
        <dbReference type="ARBA" id="ARBA00022741"/>
    </source>
</evidence>
<evidence type="ECO:0000313" key="5">
    <source>
        <dbReference type="EMBL" id="MPN53878.1"/>
    </source>
</evidence>
<sequence>MTRDEIEILYAKQSGFLGMSGGISSDLRDIEKAADTGNEDAINAVASYCYNIKKTIGAYTVAMGGLDAIAFAGGIGENSAAVRYKVCEGLAFLGVNLDTETNENPPDDGILSQPGSKVTVLRIFTNEEIVVARKAMDYLKKR</sequence>
<dbReference type="Pfam" id="PF00871">
    <property type="entry name" value="Acetate_kinase"/>
    <property type="match status" value="1"/>
</dbReference>
<gene>
    <name evidence="5" type="primary">ackA_62</name>
    <name evidence="5" type="ORF">SDC9_201546</name>
</gene>
<evidence type="ECO:0000256" key="4">
    <source>
        <dbReference type="ARBA" id="ARBA00022840"/>
    </source>
</evidence>
<reference evidence="5" key="1">
    <citation type="submission" date="2019-08" db="EMBL/GenBank/DDBJ databases">
        <authorList>
            <person name="Kucharzyk K."/>
            <person name="Murdoch R.W."/>
            <person name="Higgins S."/>
            <person name="Loffler F."/>
        </authorList>
    </citation>
    <scope>NUCLEOTIDE SEQUENCE</scope>
</reference>
<dbReference type="EC" id="2.7.2.1" evidence="5"/>
<organism evidence="5">
    <name type="scientific">bioreactor metagenome</name>
    <dbReference type="NCBI Taxonomy" id="1076179"/>
    <lineage>
        <taxon>unclassified sequences</taxon>
        <taxon>metagenomes</taxon>
        <taxon>ecological metagenomes</taxon>
    </lineage>
</organism>
<dbReference type="PANTHER" id="PTHR21060:SF15">
    <property type="entry name" value="ACETATE KINASE-RELATED"/>
    <property type="match status" value="1"/>
</dbReference>
<dbReference type="InterPro" id="IPR043129">
    <property type="entry name" value="ATPase_NBD"/>
</dbReference>